<keyword evidence="3" id="KW-1185">Reference proteome</keyword>
<dbReference type="RefSeq" id="WP_187010491.1">
    <property type="nucleotide sequence ID" value="NZ_JACRUI010000003.1"/>
</dbReference>
<dbReference type="Proteomes" id="UP000629963">
    <property type="component" value="Unassembled WGS sequence"/>
</dbReference>
<proteinExistence type="predicted"/>
<evidence type="ECO:0000256" key="1">
    <source>
        <dbReference type="SAM" id="SignalP"/>
    </source>
</evidence>
<accession>A0ABR7J934</accession>
<feature type="chain" id="PRO_5045400175" description="Adhesin domain-containing protein" evidence="1">
    <location>
        <begin position="21"/>
        <end position="354"/>
    </location>
</feature>
<keyword evidence="1" id="KW-0732">Signal</keyword>
<evidence type="ECO:0000313" key="3">
    <source>
        <dbReference type="Proteomes" id="UP000629963"/>
    </source>
</evidence>
<gene>
    <name evidence="2" type="ORF">H8R23_11305</name>
</gene>
<dbReference type="EMBL" id="JACRUJ010000003">
    <property type="protein sequence ID" value="MBC5841996.1"/>
    <property type="molecule type" value="Genomic_DNA"/>
</dbReference>
<evidence type="ECO:0000313" key="2">
    <source>
        <dbReference type="EMBL" id="MBC5841996.1"/>
    </source>
</evidence>
<organism evidence="2 3">
    <name type="scientific">Flavobacterium kayseriense</name>
    <dbReference type="NCBI Taxonomy" id="2764714"/>
    <lineage>
        <taxon>Bacteria</taxon>
        <taxon>Pseudomonadati</taxon>
        <taxon>Bacteroidota</taxon>
        <taxon>Flavobacteriia</taxon>
        <taxon>Flavobacteriales</taxon>
        <taxon>Flavobacteriaceae</taxon>
        <taxon>Flavobacterium</taxon>
    </lineage>
</organism>
<comment type="caution">
    <text evidence="2">The sequence shown here is derived from an EMBL/GenBank/DDBJ whole genome shotgun (WGS) entry which is preliminary data.</text>
</comment>
<reference evidence="2 3" key="1">
    <citation type="submission" date="2020-08" db="EMBL/GenBank/DDBJ databases">
        <title>Description of novel Flavobacterium F-380 isolate.</title>
        <authorList>
            <person name="Saticioglu I.B."/>
            <person name="Duman M."/>
            <person name="Altun S."/>
        </authorList>
    </citation>
    <scope>NUCLEOTIDE SEQUENCE [LARGE SCALE GENOMIC DNA]</scope>
    <source>
        <strain evidence="2 3">F-380</strain>
    </source>
</reference>
<protein>
    <recommendedName>
        <fullName evidence="4">Adhesin domain-containing protein</fullName>
    </recommendedName>
</protein>
<name>A0ABR7J934_9FLAO</name>
<evidence type="ECO:0008006" key="4">
    <source>
        <dbReference type="Google" id="ProtNLM"/>
    </source>
</evidence>
<sequence>MKKKYSITFILFIMSFFCFSNGVDVAFVKTKNIKKAYLVNADAGINIDNSYGNISVMTWDEDKIELDINIKVSGSNETWVNQRINEIDIDINPLKHLITAKTILGNTNLKTKGNNNSFEINYIIKIPKKGNVTLRNKYGNITTTDLWSWTDIYCKYGKLTTGKLYGTKNAIQIEYCPNSSIEYLNIGNLTARYSGLQVNSVAKIDLLSDYTDTIILEADILQYTSKYGTLNVQKIRSSTGTANYMTLKFGEINGSLKVTAKYCDIYIDQLSAKANDVAIIAGYSNMKLGYSGNYDFDFDINLRYASFKHDNDLVFSNKEETNFSKSFQGYFSKKGINNLSVKSDYGNLHLFKKQ</sequence>
<feature type="signal peptide" evidence="1">
    <location>
        <begin position="1"/>
        <end position="20"/>
    </location>
</feature>